<dbReference type="Pfam" id="PF00561">
    <property type="entry name" value="Abhydrolase_1"/>
    <property type="match status" value="1"/>
</dbReference>
<evidence type="ECO:0000313" key="3">
    <source>
        <dbReference type="Proteomes" id="UP001205740"/>
    </source>
</evidence>
<dbReference type="EMBL" id="JAMTCG010000002">
    <property type="protein sequence ID" value="MCP2159565.1"/>
    <property type="molecule type" value="Genomic_DNA"/>
</dbReference>
<dbReference type="RefSeq" id="WP_253653200.1">
    <property type="nucleotide sequence ID" value="NZ_BAAAOE010000001.1"/>
</dbReference>
<proteinExistence type="predicted"/>
<dbReference type="InterPro" id="IPR000073">
    <property type="entry name" value="AB_hydrolase_1"/>
</dbReference>
<dbReference type="InterPro" id="IPR029058">
    <property type="entry name" value="AB_hydrolase_fold"/>
</dbReference>
<dbReference type="PANTHER" id="PTHR43433:SF1">
    <property type="entry name" value="BLL5160 PROTEIN"/>
    <property type="match status" value="1"/>
</dbReference>
<dbReference type="Proteomes" id="UP001205740">
    <property type="component" value="Unassembled WGS sequence"/>
</dbReference>
<dbReference type="Gene3D" id="3.40.50.1820">
    <property type="entry name" value="alpha/beta hydrolase"/>
    <property type="match status" value="1"/>
</dbReference>
<feature type="domain" description="AB hydrolase-1" evidence="1">
    <location>
        <begin position="25"/>
        <end position="265"/>
    </location>
</feature>
<evidence type="ECO:0000313" key="2">
    <source>
        <dbReference type="EMBL" id="MCP2159565.1"/>
    </source>
</evidence>
<dbReference type="PANTHER" id="PTHR43433">
    <property type="entry name" value="HYDROLASE, ALPHA/BETA FOLD FAMILY PROTEIN"/>
    <property type="match status" value="1"/>
</dbReference>
<gene>
    <name evidence="2" type="ORF">LX12_000744</name>
</gene>
<keyword evidence="3" id="KW-1185">Reference proteome</keyword>
<protein>
    <submittedName>
        <fullName evidence="2">Pimeloyl-ACP methyl ester carboxylesterase</fullName>
    </submittedName>
</protein>
<reference evidence="2 3" key="1">
    <citation type="submission" date="2022-06" db="EMBL/GenBank/DDBJ databases">
        <title>Genomic Encyclopedia of Archaeal and Bacterial Type Strains, Phase II (KMG-II): from individual species to whole genera.</title>
        <authorList>
            <person name="Goeker M."/>
        </authorList>
    </citation>
    <scope>NUCLEOTIDE SEQUENCE [LARGE SCALE GENOMIC DNA]</scope>
    <source>
        <strain evidence="2 3">DSM 45037</strain>
    </source>
</reference>
<dbReference type="InterPro" id="IPR050471">
    <property type="entry name" value="AB_hydrolase"/>
</dbReference>
<organism evidence="2 3">
    <name type="scientific">Williamsia serinedens</name>
    <dbReference type="NCBI Taxonomy" id="391736"/>
    <lineage>
        <taxon>Bacteria</taxon>
        <taxon>Bacillati</taxon>
        <taxon>Actinomycetota</taxon>
        <taxon>Actinomycetes</taxon>
        <taxon>Mycobacteriales</taxon>
        <taxon>Nocardiaceae</taxon>
        <taxon>Williamsia</taxon>
    </lineage>
</organism>
<dbReference type="SUPFAM" id="SSF53474">
    <property type="entry name" value="alpha/beta-Hydrolases"/>
    <property type="match status" value="1"/>
</dbReference>
<name>A0ABT1GYU5_9NOCA</name>
<comment type="caution">
    <text evidence="2">The sequence shown here is derived from an EMBL/GenBank/DDBJ whole genome shotgun (WGS) entry which is preliminary data.</text>
</comment>
<sequence>MSTDVSQIDIRDGVRVEVHRSGDGPTVLLNGGLGQPAPVWEYTGVVSALTAAGFSTVAHSARGVAPSSAPPGPYRAADLADDAAALLDALELDDVIVVAYSMGCYVTQELIRRHPGRVRATALVAGLQPSPIGELVGRMEIGLLDTYGTIPSDVMTFEQLVTTLHPALLQDPASVRGWSEIFASSGQVWTDDTGLRGNLMASYEWITAGEPTPDRLAAIDVPTLALAFEHDLFFPPEGCRAAAEQIPGARFSVVDGVGHGGFFTGQTDVVARVVDFCREQV</sequence>
<evidence type="ECO:0000259" key="1">
    <source>
        <dbReference type="Pfam" id="PF00561"/>
    </source>
</evidence>
<accession>A0ABT1GYU5</accession>